<keyword evidence="1" id="KW-0732">Signal</keyword>
<proteinExistence type="predicted"/>
<dbReference type="PROSITE" id="PS50213">
    <property type="entry name" value="FAS1"/>
    <property type="match status" value="2"/>
</dbReference>
<dbReference type="InterPro" id="IPR036378">
    <property type="entry name" value="FAS1_dom_sf"/>
</dbReference>
<dbReference type="Gene3D" id="2.30.180.10">
    <property type="entry name" value="FAS1 domain"/>
    <property type="match status" value="2"/>
</dbReference>
<dbReference type="SUPFAM" id="SSF82153">
    <property type="entry name" value="FAS1 domain"/>
    <property type="match status" value="2"/>
</dbReference>
<gene>
    <name evidence="3" type="ORF">B0H66DRAFT_385512</name>
</gene>
<organism evidence="3 4">
    <name type="scientific">Apodospora peruviana</name>
    <dbReference type="NCBI Taxonomy" id="516989"/>
    <lineage>
        <taxon>Eukaryota</taxon>
        <taxon>Fungi</taxon>
        <taxon>Dikarya</taxon>
        <taxon>Ascomycota</taxon>
        <taxon>Pezizomycotina</taxon>
        <taxon>Sordariomycetes</taxon>
        <taxon>Sordariomycetidae</taxon>
        <taxon>Sordariales</taxon>
        <taxon>Lasiosphaeriaceae</taxon>
        <taxon>Apodospora</taxon>
    </lineage>
</organism>
<feature type="domain" description="FAS1" evidence="2">
    <location>
        <begin position="39"/>
        <end position="181"/>
    </location>
</feature>
<feature type="signal peptide" evidence="1">
    <location>
        <begin position="1"/>
        <end position="29"/>
    </location>
</feature>
<dbReference type="Pfam" id="PF02469">
    <property type="entry name" value="Fasciclin"/>
    <property type="match status" value="2"/>
</dbReference>
<dbReference type="AlphaFoldDB" id="A0AAE0HUE2"/>
<feature type="chain" id="PRO_5042075078" evidence="1">
    <location>
        <begin position="30"/>
        <end position="408"/>
    </location>
</feature>
<protein>
    <submittedName>
        <fullName evidence="3">FAS1 domain-containing protein</fullName>
    </submittedName>
</protein>
<comment type="caution">
    <text evidence="3">The sequence shown here is derived from an EMBL/GenBank/DDBJ whole genome shotgun (WGS) entry which is preliminary data.</text>
</comment>
<name>A0AAE0HUE2_9PEZI</name>
<evidence type="ECO:0000313" key="4">
    <source>
        <dbReference type="Proteomes" id="UP001283341"/>
    </source>
</evidence>
<dbReference type="SMART" id="SM00554">
    <property type="entry name" value="FAS1"/>
    <property type="match status" value="2"/>
</dbReference>
<dbReference type="Proteomes" id="UP001283341">
    <property type="component" value="Unassembled WGS sequence"/>
</dbReference>
<evidence type="ECO:0000256" key="1">
    <source>
        <dbReference type="SAM" id="SignalP"/>
    </source>
</evidence>
<dbReference type="InterPro" id="IPR000782">
    <property type="entry name" value="FAS1_domain"/>
</dbReference>
<keyword evidence="4" id="KW-1185">Reference proteome</keyword>
<dbReference type="EMBL" id="JAUEDM010000008">
    <property type="protein sequence ID" value="KAK3313087.1"/>
    <property type="molecule type" value="Genomic_DNA"/>
</dbReference>
<dbReference type="InterPro" id="IPR050904">
    <property type="entry name" value="Adhesion/Biosynth-related"/>
</dbReference>
<feature type="domain" description="FAS1" evidence="2">
    <location>
        <begin position="185"/>
        <end position="323"/>
    </location>
</feature>
<dbReference type="PANTHER" id="PTHR10900:SF77">
    <property type="entry name" value="FI19380P1"/>
    <property type="match status" value="1"/>
</dbReference>
<accession>A0AAE0HUE2</accession>
<reference evidence="3" key="2">
    <citation type="submission" date="2023-06" db="EMBL/GenBank/DDBJ databases">
        <authorList>
            <consortium name="Lawrence Berkeley National Laboratory"/>
            <person name="Haridas S."/>
            <person name="Hensen N."/>
            <person name="Bonometti L."/>
            <person name="Westerberg I."/>
            <person name="Brannstrom I.O."/>
            <person name="Guillou S."/>
            <person name="Cros-Aarteil S."/>
            <person name="Calhoun S."/>
            <person name="Kuo A."/>
            <person name="Mondo S."/>
            <person name="Pangilinan J."/>
            <person name="Riley R."/>
            <person name="Labutti K."/>
            <person name="Andreopoulos B."/>
            <person name="Lipzen A."/>
            <person name="Chen C."/>
            <person name="Yanf M."/>
            <person name="Daum C."/>
            <person name="Ng V."/>
            <person name="Clum A."/>
            <person name="Steindorff A."/>
            <person name="Ohm R."/>
            <person name="Martin F."/>
            <person name="Silar P."/>
            <person name="Natvig D."/>
            <person name="Lalanne C."/>
            <person name="Gautier V."/>
            <person name="Ament-Velasquez S.L."/>
            <person name="Kruys A."/>
            <person name="Hutchinson M.I."/>
            <person name="Powell A.J."/>
            <person name="Barry K."/>
            <person name="Miller A.N."/>
            <person name="Grigoriev I.V."/>
            <person name="Debuchy R."/>
            <person name="Gladieux P."/>
            <person name="Thoren M.H."/>
            <person name="Johannesson H."/>
        </authorList>
    </citation>
    <scope>NUCLEOTIDE SEQUENCE</scope>
    <source>
        <strain evidence="3">CBS 118394</strain>
    </source>
</reference>
<dbReference type="PANTHER" id="PTHR10900">
    <property type="entry name" value="PERIOSTIN-RELATED"/>
    <property type="match status" value="1"/>
</dbReference>
<evidence type="ECO:0000313" key="3">
    <source>
        <dbReference type="EMBL" id="KAK3313087.1"/>
    </source>
</evidence>
<sequence length="408" mass="44315">MARFSLPAACRLPSTLLVALLAFSSVTSAASDLDSVDLHNLDSVLADSMEDMSAFRDLVTRYPDIYGRLKDVTILAPNDRAFSMSDHSWIRNQGQVEATLRYHILPGRYNTNDLPMGVSAYHATTLDDSAFSNLTKGQRVFFTKQPDGKVVVTSGFGTRGTLTKENLPFSGGLVQIVDGLMKVPEPIGPTIGKGFPHLSAFLGALHHAGLVDELSDMKDVTVFAPRNTAFQQMSHILEGMTTKELKRVMSYHIVPGTVKMSWELQNASILDAIESTDEVNQIVGRRKLHVTRFNNYIYINSAQVDQANLLLSNGVMYSIDNVLSPNNSDARPDVAISSQPPVLGPSPTNKVSDSSIPFTTYVPELNFTRVDADYPSVTTVTTTMTENVAAMRCTGLGLALIGALAVGL</sequence>
<evidence type="ECO:0000259" key="2">
    <source>
        <dbReference type="PROSITE" id="PS50213"/>
    </source>
</evidence>
<reference evidence="3" key="1">
    <citation type="journal article" date="2023" name="Mol. Phylogenet. Evol.">
        <title>Genome-scale phylogeny and comparative genomics of the fungal order Sordariales.</title>
        <authorList>
            <person name="Hensen N."/>
            <person name="Bonometti L."/>
            <person name="Westerberg I."/>
            <person name="Brannstrom I.O."/>
            <person name="Guillou S."/>
            <person name="Cros-Aarteil S."/>
            <person name="Calhoun S."/>
            <person name="Haridas S."/>
            <person name="Kuo A."/>
            <person name="Mondo S."/>
            <person name="Pangilinan J."/>
            <person name="Riley R."/>
            <person name="LaButti K."/>
            <person name="Andreopoulos B."/>
            <person name="Lipzen A."/>
            <person name="Chen C."/>
            <person name="Yan M."/>
            <person name="Daum C."/>
            <person name="Ng V."/>
            <person name="Clum A."/>
            <person name="Steindorff A."/>
            <person name="Ohm R.A."/>
            <person name="Martin F."/>
            <person name="Silar P."/>
            <person name="Natvig D.O."/>
            <person name="Lalanne C."/>
            <person name="Gautier V."/>
            <person name="Ament-Velasquez S.L."/>
            <person name="Kruys A."/>
            <person name="Hutchinson M.I."/>
            <person name="Powell A.J."/>
            <person name="Barry K."/>
            <person name="Miller A.N."/>
            <person name="Grigoriev I.V."/>
            <person name="Debuchy R."/>
            <person name="Gladieux P."/>
            <person name="Hiltunen Thoren M."/>
            <person name="Johannesson H."/>
        </authorList>
    </citation>
    <scope>NUCLEOTIDE SEQUENCE</scope>
    <source>
        <strain evidence="3">CBS 118394</strain>
    </source>
</reference>